<evidence type="ECO:0000256" key="3">
    <source>
        <dbReference type="ARBA" id="ARBA00022499"/>
    </source>
</evidence>
<dbReference type="InterPro" id="IPR011332">
    <property type="entry name" value="Ribosomal_zn-bd"/>
</dbReference>
<dbReference type="GO" id="GO:0005840">
    <property type="term" value="C:ribosome"/>
    <property type="evidence" value="ECO:0007669"/>
    <property type="project" value="UniProtKB-KW"/>
</dbReference>
<dbReference type="Proteomes" id="UP001153365">
    <property type="component" value="Unassembled WGS sequence"/>
</dbReference>
<keyword evidence="4" id="KW-0689">Ribosomal protein</keyword>
<dbReference type="Pfam" id="PF01020">
    <property type="entry name" value="Ribosomal_L40e"/>
    <property type="match status" value="1"/>
</dbReference>
<evidence type="ECO:0000313" key="8">
    <source>
        <dbReference type="Proteomes" id="UP001153365"/>
    </source>
</evidence>
<evidence type="ECO:0000259" key="6">
    <source>
        <dbReference type="SMART" id="SM01377"/>
    </source>
</evidence>
<name>A0AAV0BB60_PHAPC</name>
<dbReference type="SMART" id="SM01377">
    <property type="entry name" value="Ribosomal_L40e"/>
    <property type="match status" value="1"/>
</dbReference>
<comment type="caution">
    <text evidence="7">The sequence shown here is derived from an EMBL/GenBank/DDBJ whole genome shotgun (WGS) entry which is preliminary data.</text>
</comment>
<organism evidence="7 8">
    <name type="scientific">Phakopsora pachyrhizi</name>
    <name type="common">Asian soybean rust disease fungus</name>
    <dbReference type="NCBI Taxonomy" id="170000"/>
    <lineage>
        <taxon>Eukaryota</taxon>
        <taxon>Fungi</taxon>
        <taxon>Dikarya</taxon>
        <taxon>Basidiomycota</taxon>
        <taxon>Pucciniomycotina</taxon>
        <taxon>Pucciniomycetes</taxon>
        <taxon>Pucciniales</taxon>
        <taxon>Phakopsoraceae</taxon>
        <taxon>Phakopsora</taxon>
    </lineage>
</organism>
<dbReference type="GO" id="GO:0006412">
    <property type="term" value="P:translation"/>
    <property type="evidence" value="ECO:0007669"/>
    <property type="project" value="InterPro"/>
</dbReference>
<dbReference type="AlphaFoldDB" id="A0AAV0BB60"/>
<reference evidence="7" key="1">
    <citation type="submission" date="2022-06" db="EMBL/GenBank/DDBJ databases">
        <authorList>
            <consortium name="SYNGENTA / RWTH Aachen University"/>
        </authorList>
    </citation>
    <scope>NUCLEOTIDE SEQUENCE</scope>
</reference>
<dbReference type="EMBL" id="CALTRL010004955">
    <property type="protein sequence ID" value="CAH7683843.1"/>
    <property type="molecule type" value="Genomic_DNA"/>
</dbReference>
<dbReference type="SUPFAM" id="SSF57829">
    <property type="entry name" value="Zn-binding ribosomal proteins"/>
    <property type="match status" value="1"/>
</dbReference>
<dbReference type="InterPro" id="IPR029071">
    <property type="entry name" value="Ubiquitin-like_domsf"/>
</dbReference>
<dbReference type="Gene3D" id="4.10.1060.50">
    <property type="match status" value="1"/>
</dbReference>
<evidence type="ECO:0000256" key="5">
    <source>
        <dbReference type="ARBA" id="ARBA00023274"/>
    </source>
</evidence>
<dbReference type="GO" id="GO:0005737">
    <property type="term" value="C:cytoplasm"/>
    <property type="evidence" value="ECO:0007669"/>
    <property type="project" value="UniProtKB-SubCell"/>
</dbReference>
<keyword evidence="3" id="KW-1017">Isopeptide bond</keyword>
<comment type="subcellular location">
    <subcellularLocation>
        <location evidence="1">Cytoplasm</location>
    </subcellularLocation>
</comment>
<evidence type="ECO:0000313" key="7">
    <source>
        <dbReference type="EMBL" id="CAH7683843.1"/>
    </source>
</evidence>
<feature type="domain" description="Large ribosomal subunit protein eL40" evidence="6">
    <location>
        <begin position="89"/>
        <end position="140"/>
    </location>
</feature>
<keyword evidence="5" id="KW-0687">Ribonucleoprotein</keyword>
<dbReference type="InterPro" id="IPR038587">
    <property type="entry name" value="Ribosomal_eL40_sf"/>
</dbReference>
<accession>A0AAV0BB60</accession>
<proteinExistence type="predicted"/>
<dbReference type="GO" id="GO:1990904">
    <property type="term" value="C:ribonucleoprotein complex"/>
    <property type="evidence" value="ECO:0007669"/>
    <property type="project" value="UniProtKB-KW"/>
</dbReference>
<evidence type="ECO:0000256" key="1">
    <source>
        <dbReference type="ARBA" id="ARBA00004496"/>
    </source>
</evidence>
<sequence>MKNKFPVSLNFQNPFGLVHHVLLNPSDSELSLGVNHLAHLPWVSISSQELRQYCVLNHQEYLLQQRTLADYNIQKESTLHLVLCLRGGLIEPLLKALALTYNCEKMICQKCYACIPPCATNCCKCKCGHSSQLRPKKKLK</sequence>
<gene>
    <name evidence="7" type="ORF">PPACK8108_LOCUS17608</name>
</gene>
<keyword evidence="8" id="KW-1185">Reference proteome</keyword>
<dbReference type="InterPro" id="IPR001975">
    <property type="entry name" value="Ribosomal_eL40_dom"/>
</dbReference>
<dbReference type="SUPFAM" id="SSF54236">
    <property type="entry name" value="Ubiquitin-like"/>
    <property type="match status" value="1"/>
</dbReference>
<dbReference type="FunFam" id="4.10.1060.50:FF:000001">
    <property type="entry name" value="ubiquitin-60S ribosomal protein L40"/>
    <property type="match status" value="1"/>
</dbReference>
<protein>
    <submittedName>
        <fullName evidence="7">Ribosomal L40e family-domain-containing protein</fullName>
    </submittedName>
</protein>
<dbReference type="GO" id="GO:0003735">
    <property type="term" value="F:structural constituent of ribosome"/>
    <property type="evidence" value="ECO:0007669"/>
    <property type="project" value="InterPro"/>
</dbReference>
<dbReference type="Gene3D" id="3.10.20.90">
    <property type="entry name" value="Phosphatidylinositol 3-kinase Catalytic Subunit, Chain A, domain 1"/>
    <property type="match status" value="1"/>
</dbReference>
<evidence type="ECO:0000256" key="4">
    <source>
        <dbReference type="ARBA" id="ARBA00022980"/>
    </source>
</evidence>
<evidence type="ECO:0000256" key="2">
    <source>
        <dbReference type="ARBA" id="ARBA00022490"/>
    </source>
</evidence>
<keyword evidence="2" id="KW-0963">Cytoplasm</keyword>